<dbReference type="GO" id="GO:0006096">
    <property type="term" value="P:glycolytic process"/>
    <property type="evidence" value="ECO:0007669"/>
    <property type="project" value="UniProtKB-UniPathway"/>
</dbReference>
<dbReference type="GO" id="GO:0004347">
    <property type="term" value="F:glucose-6-phosphate isomerase activity"/>
    <property type="evidence" value="ECO:0007669"/>
    <property type="project" value="UniProtKB-EC"/>
</dbReference>
<dbReference type="InterPro" id="IPR035482">
    <property type="entry name" value="SIS_PGI_2"/>
</dbReference>
<dbReference type="EC" id="5.3.1.9" evidence="3 8"/>
<dbReference type="FunFam" id="3.40.50.10490:FF:000023">
    <property type="entry name" value="Glucose-6-phosphate isomerase"/>
    <property type="match status" value="1"/>
</dbReference>
<keyword evidence="10" id="KW-1185">Reference proteome</keyword>
<dbReference type="GeneID" id="108855561"/>
<dbReference type="NCBIfam" id="NF010696">
    <property type="entry name" value="PRK14096.1"/>
    <property type="match status" value="1"/>
</dbReference>
<dbReference type="UniPathway" id="UPA00109">
    <property type="reaction ID" value="UER00181"/>
</dbReference>
<dbReference type="GO" id="GO:0006094">
    <property type="term" value="P:gluconeogenesis"/>
    <property type="evidence" value="ECO:0007669"/>
    <property type="project" value="UniProtKB-KW"/>
</dbReference>
<dbReference type="CDD" id="cd05016">
    <property type="entry name" value="SIS_PGI_2"/>
    <property type="match status" value="1"/>
</dbReference>
<dbReference type="PROSITE" id="PS00174">
    <property type="entry name" value="P_GLUCOSE_ISOMERASE_2"/>
    <property type="match status" value="1"/>
</dbReference>
<evidence type="ECO:0000313" key="11">
    <source>
        <dbReference type="RefSeq" id="XP_018484913.1"/>
    </source>
</evidence>
<dbReference type="RefSeq" id="XP_018484913.1">
    <property type="nucleotide sequence ID" value="XM_018629411.2"/>
</dbReference>
<keyword evidence="5 8" id="KW-0324">Glycolysis</keyword>
<dbReference type="InterPro" id="IPR018189">
    <property type="entry name" value="Phosphoglucose_isomerase_CS"/>
</dbReference>
<evidence type="ECO:0000256" key="8">
    <source>
        <dbReference type="RuleBase" id="RU000612"/>
    </source>
</evidence>
<evidence type="ECO:0000256" key="9">
    <source>
        <dbReference type="SAM" id="MobiDB-lite"/>
    </source>
</evidence>
<dbReference type="Proteomes" id="UP000504610">
    <property type="component" value="Chromosome 4"/>
</dbReference>
<dbReference type="PANTHER" id="PTHR11469:SF1">
    <property type="entry name" value="GLUCOSE-6-PHOSPHATE ISOMERASE"/>
    <property type="match status" value="1"/>
</dbReference>
<dbReference type="GO" id="GO:0005829">
    <property type="term" value="C:cytosol"/>
    <property type="evidence" value="ECO:0007669"/>
    <property type="project" value="TreeGrafter"/>
</dbReference>
<accession>A0A6J0NMD3</accession>
<feature type="compositionally biased region" description="Low complexity" evidence="9">
    <location>
        <begin position="1"/>
        <end position="23"/>
    </location>
</feature>
<reference evidence="11" key="2">
    <citation type="submission" date="2025-08" db="UniProtKB">
        <authorList>
            <consortium name="RefSeq"/>
        </authorList>
    </citation>
    <scope>IDENTIFICATION</scope>
    <source>
        <tissue evidence="11">Leaf</tissue>
    </source>
</reference>
<dbReference type="AlphaFoldDB" id="A0A6J0NMD3"/>
<gene>
    <name evidence="11" type="primary">LOC108855561</name>
</gene>
<dbReference type="GO" id="GO:0048029">
    <property type="term" value="F:monosaccharide binding"/>
    <property type="evidence" value="ECO:0007669"/>
    <property type="project" value="TreeGrafter"/>
</dbReference>
<organism evidence="10 11">
    <name type="scientific">Raphanus sativus</name>
    <name type="common">Radish</name>
    <name type="synonym">Raphanus raphanistrum var. sativus</name>
    <dbReference type="NCBI Taxonomy" id="3726"/>
    <lineage>
        <taxon>Eukaryota</taxon>
        <taxon>Viridiplantae</taxon>
        <taxon>Streptophyta</taxon>
        <taxon>Embryophyta</taxon>
        <taxon>Tracheophyta</taxon>
        <taxon>Spermatophyta</taxon>
        <taxon>Magnoliopsida</taxon>
        <taxon>eudicotyledons</taxon>
        <taxon>Gunneridae</taxon>
        <taxon>Pentapetalae</taxon>
        <taxon>rosids</taxon>
        <taxon>malvids</taxon>
        <taxon>Brassicales</taxon>
        <taxon>Brassicaceae</taxon>
        <taxon>Brassiceae</taxon>
        <taxon>Raphanus</taxon>
    </lineage>
</organism>
<sequence>MASSSLSGLFSSSPSLKPSKNLSVKALSAQPTRGDSFSFPHTSKPTQLPLTLSRSVARDISHTDAAAKKELIKDPDALWKRYLDWLYQQKDLGLYLDVSRVGFTDEFVVDMEHRFKAAFKAMEELEKGSIANPDEGRMVGHYWLRNSSLVPKPTLKTLIENTLDSICSFADDIISGKIKPPSSPPEGRFTQILSVGIGGSALGPQFVAEALAPDNPPLKIRFIDNTDPAGIDHQIAQLGPELASTLVIVISKSGGTPETRNGLLEVQKAFRDAGLNFAKQGVAITQENSLLDNTARIEGWLARFPMYDWVGGRTSVMSAVGLLPAALQGIDIREMLAGAAIMDEATRTTSLKNNPAALLAMCWYWASDGVGSKDMVILPYKDSLLLFSRYLQQLVMESLGKEFDLDGNTVNQGLTVYGNKGSTDQHAYIQQLREGVHNFFATFIEVLRDRPPGHDWELEPGVTCGDYLFGMLQGTRSALYANGRESISVTIEEVTPRSVGAIIALYERAVGLYASLVNINAYHQPGVEAGKKAAAEVLALQKRVLSVLNEASCKDPVEPLTLDEIADRCHAPEEIEMIYKIIAHMSANDRVLIAEGSCGSPRSVKVYLGECSVDDMFA</sequence>
<dbReference type="GO" id="GO:0097367">
    <property type="term" value="F:carbohydrate derivative binding"/>
    <property type="evidence" value="ECO:0007669"/>
    <property type="project" value="InterPro"/>
</dbReference>
<dbReference type="HAMAP" id="MF_00473">
    <property type="entry name" value="G6P_isomerase"/>
    <property type="match status" value="1"/>
</dbReference>
<dbReference type="SUPFAM" id="SSF53697">
    <property type="entry name" value="SIS domain"/>
    <property type="match status" value="1"/>
</dbReference>
<dbReference type="FunFam" id="3.40.50.10490:FF:000021">
    <property type="entry name" value="Glucose-6-phosphate isomerase"/>
    <property type="match status" value="1"/>
</dbReference>
<name>A0A6J0NMD3_RAPSA</name>
<feature type="region of interest" description="Disordered" evidence="9">
    <location>
        <begin position="1"/>
        <end position="25"/>
    </location>
</feature>
<dbReference type="Pfam" id="PF00342">
    <property type="entry name" value="PGI"/>
    <property type="match status" value="2"/>
</dbReference>
<dbReference type="InterPro" id="IPR035476">
    <property type="entry name" value="SIS_PGI_1"/>
</dbReference>
<reference evidence="10" key="1">
    <citation type="journal article" date="2019" name="Database">
        <title>The radish genome database (RadishGD): an integrated information resource for radish genomics.</title>
        <authorList>
            <person name="Yu H.J."/>
            <person name="Baek S."/>
            <person name="Lee Y.J."/>
            <person name="Cho A."/>
            <person name="Mun J.H."/>
        </authorList>
    </citation>
    <scope>NUCLEOTIDE SEQUENCE [LARGE SCALE GENOMIC DNA]</scope>
    <source>
        <strain evidence="10">cv. WK10039</strain>
    </source>
</reference>
<protein>
    <recommendedName>
        <fullName evidence="3 8">Glucose-6-phosphate isomerase</fullName>
        <ecNumber evidence="3 8">5.3.1.9</ecNumber>
    </recommendedName>
</protein>
<comment type="similarity">
    <text evidence="2 8">Belongs to the GPI family.</text>
</comment>
<dbReference type="Gene3D" id="3.40.50.10490">
    <property type="entry name" value="Glucose-6-phosphate isomerase like protein, domain 1"/>
    <property type="match status" value="2"/>
</dbReference>
<evidence type="ECO:0000256" key="2">
    <source>
        <dbReference type="ARBA" id="ARBA00006604"/>
    </source>
</evidence>
<keyword evidence="4 8" id="KW-0312">Gluconeogenesis</keyword>
<evidence type="ECO:0000256" key="7">
    <source>
        <dbReference type="ARBA" id="ARBA00029321"/>
    </source>
</evidence>
<dbReference type="InterPro" id="IPR046348">
    <property type="entry name" value="SIS_dom_sf"/>
</dbReference>
<evidence type="ECO:0000256" key="1">
    <source>
        <dbReference type="ARBA" id="ARBA00004926"/>
    </source>
</evidence>
<dbReference type="KEGG" id="rsz:108855561"/>
<dbReference type="OrthoDB" id="5831190at2759"/>
<comment type="pathway">
    <text evidence="1 8">Carbohydrate degradation; glycolysis; D-glyceraldehyde 3-phosphate and glycerone phosphate from D-glucose: step 2/4.</text>
</comment>
<dbReference type="PANTHER" id="PTHR11469">
    <property type="entry name" value="GLUCOSE-6-PHOSPHATE ISOMERASE"/>
    <property type="match status" value="1"/>
</dbReference>
<comment type="catalytic activity">
    <reaction evidence="7 8">
        <text>alpha-D-glucose 6-phosphate = beta-D-fructose 6-phosphate</text>
        <dbReference type="Rhea" id="RHEA:11816"/>
        <dbReference type="ChEBI" id="CHEBI:57634"/>
        <dbReference type="ChEBI" id="CHEBI:58225"/>
        <dbReference type="EC" id="5.3.1.9"/>
    </reaction>
</comment>
<evidence type="ECO:0000313" key="10">
    <source>
        <dbReference type="Proteomes" id="UP000504610"/>
    </source>
</evidence>
<dbReference type="PROSITE" id="PS51463">
    <property type="entry name" value="P_GLUCOSE_ISOMERASE_3"/>
    <property type="match status" value="1"/>
</dbReference>
<dbReference type="CDD" id="cd05015">
    <property type="entry name" value="SIS_PGI_1"/>
    <property type="match status" value="1"/>
</dbReference>
<evidence type="ECO:0000256" key="4">
    <source>
        <dbReference type="ARBA" id="ARBA00022432"/>
    </source>
</evidence>
<evidence type="ECO:0000256" key="5">
    <source>
        <dbReference type="ARBA" id="ARBA00023152"/>
    </source>
</evidence>
<keyword evidence="6 8" id="KW-0413">Isomerase</keyword>
<evidence type="ECO:0000256" key="6">
    <source>
        <dbReference type="ARBA" id="ARBA00023235"/>
    </source>
</evidence>
<proteinExistence type="inferred from homology"/>
<evidence type="ECO:0000256" key="3">
    <source>
        <dbReference type="ARBA" id="ARBA00011952"/>
    </source>
</evidence>
<dbReference type="GO" id="GO:0051156">
    <property type="term" value="P:glucose 6-phosphate metabolic process"/>
    <property type="evidence" value="ECO:0007669"/>
    <property type="project" value="TreeGrafter"/>
</dbReference>
<dbReference type="InterPro" id="IPR001672">
    <property type="entry name" value="G6P_Isomerase"/>
</dbReference>
<dbReference type="PRINTS" id="PR00662">
    <property type="entry name" value="G6PISOMERASE"/>
</dbReference>